<dbReference type="Gene3D" id="3.30.1330.60">
    <property type="entry name" value="OmpA-like domain"/>
    <property type="match status" value="1"/>
</dbReference>
<evidence type="ECO:0000313" key="9">
    <source>
        <dbReference type="Proteomes" id="UP001595814"/>
    </source>
</evidence>
<keyword evidence="5" id="KW-0732">Signal</keyword>
<dbReference type="InterPro" id="IPR011042">
    <property type="entry name" value="6-blade_b-propeller_TolB-like"/>
</dbReference>
<dbReference type="Gene3D" id="2.60.40.1120">
    <property type="entry name" value="Carboxypeptidase-like, regulatory domain"/>
    <property type="match status" value="1"/>
</dbReference>
<dbReference type="RefSeq" id="WP_225621086.1">
    <property type="nucleotide sequence ID" value="NZ_JACYFJ010000001.1"/>
</dbReference>
<dbReference type="PRINTS" id="PR01021">
    <property type="entry name" value="OMPADOMAIN"/>
</dbReference>
<name>A0ABV8JNU1_9FLAO</name>
<dbReference type="InterPro" id="IPR006664">
    <property type="entry name" value="OMP_bac"/>
</dbReference>
<dbReference type="SUPFAM" id="SSF49478">
    <property type="entry name" value="Cna protein B-type domain"/>
    <property type="match status" value="1"/>
</dbReference>
<dbReference type="PROSITE" id="PS51123">
    <property type="entry name" value="OMPA_2"/>
    <property type="match status" value="1"/>
</dbReference>
<feature type="signal peptide" evidence="5">
    <location>
        <begin position="1"/>
        <end position="18"/>
    </location>
</feature>
<dbReference type="InterPro" id="IPR036737">
    <property type="entry name" value="OmpA-like_sf"/>
</dbReference>
<keyword evidence="9" id="KW-1185">Reference proteome</keyword>
<dbReference type="Pfam" id="PF07676">
    <property type="entry name" value="PD40"/>
    <property type="match status" value="3"/>
</dbReference>
<evidence type="ECO:0000256" key="5">
    <source>
        <dbReference type="SAM" id="SignalP"/>
    </source>
</evidence>
<gene>
    <name evidence="8" type="ORF">ACFOUT_07940</name>
</gene>
<organism evidence="8 9">
    <name type="scientific">Euzebyella saccharophila</name>
    <dbReference type="NCBI Taxonomy" id="679664"/>
    <lineage>
        <taxon>Bacteria</taxon>
        <taxon>Pseudomonadati</taxon>
        <taxon>Bacteroidota</taxon>
        <taxon>Flavobacteriia</taxon>
        <taxon>Flavobacteriales</taxon>
        <taxon>Flavobacteriaceae</taxon>
        <taxon>Euzebyella</taxon>
    </lineage>
</organism>
<evidence type="ECO:0000256" key="2">
    <source>
        <dbReference type="ARBA" id="ARBA00023136"/>
    </source>
</evidence>
<feature type="domain" description="SPOR" evidence="7">
    <location>
        <begin position="70"/>
        <end position="148"/>
    </location>
</feature>
<dbReference type="Pfam" id="PF00691">
    <property type="entry name" value="OmpA"/>
    <property type="match status" value="1"/>
</dbReference>
<feature type="domain" description="OmpA-like" evidence="6">
    <location>
        <begin position="702"/>
        <end position="824"/>
    </location>
</feature>
<dbReference type="SUPFAM" id="SSF82171">
    <property type="entry name" value="DPP6 N-terminal domain-like"/>
    <property type="match status" value="1"/>
</dbReference>
<dbReference type="InterPro" id="IPR006665">
    <property type="entry name" value="OmpA-like"/>
</dbReference>
<keyword evidence="2 4" id="KW-0472">Membrane</keyword>
<comment type="caution">
    <text evidence="8">The sequence shown here is derived from an EMBL/GenBank/DDBJ whole genome shotgun (WGS) entry which is preliminary data.</text>
</comment>
<dbReference type="PANTHER" id="PTHR30329">
    <property type="entry name" value="STATOR ELEMENT OF FLAGELLAR MOTOR COMPLEX"/>
    <property type="match status" value="1"/>
</dbReference>
<dbReference type="CDD" id="cd07185">
    <property type="entry name" value="OmpA_C-like"/>
    <property type="match status" value="1"/>
</dbReference>
<evidence type="ECO:0000256" key="1">
    <source>
        <dbReference type="ARBA" id="ARBA00004442"/>
    </source>
</evidence>
<protein>
    <submittedName>
        <fullName evidence="8">OmpA family protein</fullName>
    </submittedName>
</protein>
<evidence type="ECO:0000256" key="4">
    <source>
        <dbReference type="PROSITE-ProRule" id="PRU00473"/>
    </source>
</evidence>
<dbReference type="Proteomes" id="UP001595814">
    <property type="component" value="Unassembled WGS sequence"/>
</dbReference>
<dbReference type="InterPro" id="IPR007730">
    <property type="entry name" value="SPOR-like_dom"/>
</dbReference>
<evidence type="ECO:0000259" key="7">
    <source>
        <dbReference type="PROSITE" id="PS51724"/>
    </source>
</evidence>
<dbReference type="InterPro" id="IPR011659">
    <property type="entry name" value="WD40"/>
</dbReference>
<proteinExistence type="predicted"/>
<evidence type="ECO:0000313" key="8">
    <source>
        <dbReference type="EMBL" id="MFC4095801.1"/>
    </source>
</evidence>
<dbReference type="SUPFAM" id="SSF103088">
    <property type="entry name" value="OmpA-like"/>
    <property type="match status" value="1"/>
</dbReference>
<dbReference type="PROSITE" id="PS51724">
    <property type="entry name" value="SPOR"/>
    <property type="match status" value="1"/>
</dbReference>
<dbReference type="InterPro" id="IPR050330">
    <property type="entry name" value="Bact_OuterMem_StrucFunc"/>
</dbReference>
<keyword evidence="3" id="KW-0998">Cell outer membrane</keyword>
<evidence type="ECO:0000256" key="3">
    <source>
        <dbReference type="ARBA" id="ARBA00023237"/>
    </source>
</evidence>
<dbReference type="EMBL" id="JBHSAW010000004">
    <property type="protein sequence ID" value="MFC4095801.1"/>
    <property type="molecule type" value="Genomic_DNA"/>
</dbReference>
<dbReference type="Gene3D" id="2.120.10.30">
    <property type="entry name" value="TolB, C-terminal domain"/>
    <property type="match status" value="1"/>
</dbReference>
<dbReference type="PANTHER" id="PTHR30329:SF21">
    <property type="entry name" value="LIPOPROTEIN YIAD-RELATED"/>
    <property type="match status" value="1"/>
</dbReference>
<comment type="subcellular location">
    <subcellularLocation>
        <location evidence="1">Cell outer membrane</location>
    </subcellularLocation>
</comment>
<reference evidence="9" key="1">
    <citation type="journal article" date="2019" name="Int. J. Syst. Evol. Microbiol.">
        <title>The Global Catalogue of Microorganisms (GCM) 10K type strain sequencing project: providing services to taxonomists for standard genome sequencing and annotation.</title>
        <authorList>
            <consortium name="The Broad Institute Genomics Platform"/>
            <consortium name="The Broad Institute Genome Sequencing Center for Infectious Disease"/>
            <person name="Wu L."/>
            <person name="Ma J."/>
        </authorList>
    </citation>
    <scope>NUCLEOTIDE SEQUENCE [LARGE SCALE GENOMIC DNA]</scope>
    <source>
        <strain evidence="9">CECT 7477</strain>
    </source>
</reference>
<evidence type="ECO:0000259" key="6">
    <source>
        <dbReference type="PROSITE" id="PS51123"/>
    </source>
</evidence>
<feature type="chain" id="PRO_5047381547" evidence="5">
    <location>
        <begin position="19"/>
        <end position="824"/>
    </location>
</feature>
<sequence>MKKLFTSFILIYCLSLGAQDLQDIGFQASPPYETESSMVTSFDTALSIGESFEEAAEKNGIAYRTFSELAGVENGYYIVSGVFSDDKNLAKSIKKLKKKGFENAGSISNESNGLHYLYLAYYPFGLEAVDACSSQLDGNYKQDVWILEVENSNEIGGDNLEEVPQITSTDNNFSLEEEAGSVSTGMKIHENVNKTKLIQRADHYFDKMWYAEAAELYEEALSKGDKYRSKDIVQKAADAYYFNTNMEKAYEWYHVLYENYGKELSADNIFKYSHSLKGTGKYARSKRLMKLYDKKVKEEGLDKPKIERSEMVLDNILGNERELELKNLAINTKYSDFSPMFLDSSQVVFASAKDSSIFSTRTYKWNNQPYLDLYVAKINEENEDLKDAIKFSKKINTKYHEASVTFSPDNTTMYFTRNNYGKKLKRDNKGVNHLKIYRSTKVNGEWTEAQEVSFNSDDYSTGHPALSPDGKKLYFVSDMPGSMGKTDIFVVDVLEDGSFTEPRNLGKEINTEQREMFPFFNGDKLYFSSDGHVGLGGLDVYESVYDEEEGFQEVKNLGKPINSNKDDFSYIVNDENQQGFFASNREGGKGDDDIYSFKRLTIEEVPTNQNAIAGVVTELTTGDVMPKALVELLDENGIKLMEMETEEDGSFVFEDLDSDTKYTINTVKDQYVNNEMEVSTLTNETVEVDVALKRLEDMIALEDGIKKIKTDMIHFDFDKSYIRTDAAKELDKLVSVMKEYPGMVIKIESHTDSRGSRAYNEYLSDRRAKSTRDYIISQGIDPERIESATGYGESRLINQCDGTVRCTEEEHYLNRRSEFIITKM</sequence>
<accession>A0ABV8JNU1</accession>